<evidence type="ECO:0000313" key="2">
    <source>
        <dbReference type="Proteomes" id="UP001059663"/>
    </source>
</evidence>
<protein>
    <submittedName>
        <fullName evidence="1">SDR family NAD(P)-dependent oxidoreductase</fullName>
    </submittedName>
</protein>
<name>A0AC61U5E3_9MICO</name>
<evidence type="ECO:0000313" key="1">
    <source>
        <dbReference type="EMBL" id="UUZ45042.1"/>
    </source>
</evidence>
<sequence>MARSSGDHSRAGHLPLRAVLLGCGDLGIRVGTALLASGHEVTGVRRTVSALPEGFAGVSADPATGEVPDLAADLLVITMTPDRRDPTGYRTTYVDGVRRGLEAVLRAGLPRRAVLVSSTSVYGDLEGDLDETTTVAPQADRPKILLESEELFHDAIPHGSILRLSGLYGAAGNRPVRTVREGANPDPGRWTNRIHREDAAAAIVHLLTMPEEPADLYVGTDDEPALAGDVRDFVADSLGVARPTPTGAVEPTGRRMLNARLRRTGLQLRYPTYREGYRAQLELDG</sequence>
<gene>
    <name evidence="1" type="ORF">LP422_01440</name>
</gene>
<dbReference type="Proteomes" id="UP001059663">
    <property type="component" value="Chromosome"/>
</dbReference>
<dbReference type="EMBL" id="CP087977">
    <property type="protein sequence ID" value="UUZ45042.1"/>
    <property type="molecule type" value="Genomic_DNA"/>
</dbReference>
<organism evidence="1 2">
    <name type="scientific">Janibacter limosus</name>
    <dbReference type="NCBI Taxonomy" id="53458"/>
    <lineage>
        <taxon>Bacteria</taxon>
        <taxon>Bacillati</taxon>
        <taxon>Actinomycetota</taxon>
        <taxon>Actinomycetes</taxon>
        <taxon>Micrococcales</taxon>
        <taxon>Intrasporangiaceae</taxon>
        <taxon>Janibacter</taxon>
    </lineage>
</organism>
<proteinExistence type="predicted"/>
<reference evidence="1" key="1">
    <citation type="submission" date="2021-11" db="EMBL/GenBank/DDBJ databases">
        <title>Study of the species diversity of bacterial strains isolated from a unique natural object - Shulgan-Tash cave (Bashkiria).</title>
        <authorList>
            <person name="Sazanova A.L."/>
            <person name="Chirak E.R."/>
            <person name="Safronova V.I."/>
        </authorList>
    </citation>
    <scope>NUCLEOTIDE SEQUENCE</scope>
    <source>
        <strain evidence="1">P1</strain>
    </source>
</reference>
<accession>A0AC61U5E3</accession>